<feature type="domain" description="CBS" evidence="4">
    <location>
        <begin position="7"/>
        <end position="63"/>
    </location>
</feature>
<dbReference type="InterPro" id="IPR036567">
    <property type="entry name" value="RHF-like"/>
</dbReference>
<dbReference type="InterPro" id="IPR003489">
    <property type="entry name" value="RHF/RaiA"/>
</dbReference>
<evidence type="ECO:0000256" key="3">
    <source>
        <dbReference type="SAM" id="Coils"/>
    </source>
</evidence>
<dbReference type="InterPro" id="IPR046342">
    <property type="entry name" value="CBS_dom_sf"/>
</dbReference>
<dbReference type="InterPro" id="IPR051257">
    <property type="entry name" value="Diverse_CBS-Domain"/>
</dbReference>
<evidence type="ECO:0000313" key="5">
    <source>
        <dbReference type="EMBL" id="AWR93548.1"/>
    </source>
</evidence>
<dbReference type="PROSITE" id="PS51371">
    <property type="entry name" value="CBS"/>
    <property type="match status" value="4"/>
</dbReference>
<dbReference type="GeneID" id="36830870"/>
<keyword evidence="1 2" id="KW-0129">CBS domain</keyword>
<dbReference type="Pfam" id="PF02482">
    <property type="entry name" value="Ribosomal_S30AE"/>
    <property type="match status" value="1"/>
</dbReference>
<dbReference type="Proteomes" id="UP000248044">
    <property type="component" value="Chromosome"/>
</dbReference>
<dbReference type="InterPro" id="IPR000644">
    <property type="entry name" value="CBS_dom"/>
</dbReference>
<dbReference type="PANTHER" id="PTHR43080">
    <property type="entry name" value="CBS DOMAIN-CONTAINING PROTEIN CBSX3, MITOCHONDRIAL"/>
    <property type="match status" value="1"/>
</dbReference>
<proteinExistence type="predicted"/>
<dbReference type="SUPFAM" id="SSF69754">
    <property type="entry name" value="Ribosome binding protein Y (YfiA homologue)"/>
    <property type="match status" value="1"/>
</dbReference>
<dbReference type="KEGG" id="abri:DFR85_01900"/>
<dbReference type="Pfam" id="PF00571">
    <property type="entry name" value="CBS"/>
    <property type="match status" value="4"/>
</dbReference>
<dbReference type="GO" id="GO:0016301">
    <property type="term" value="F:kinase activity"/>
    <property type="evidence" value="ECO:0007669"/>
    <property type="project" value="UniProtKB-KW"/>
</dbReference>
<feature type="domain" description="CBS" evidence="4">
    <location>
        <begin position="131"/>
        <end position="189"/>
    </location>
</feature>
<dbReference type="EMBL" id="CP029289">
    <property type="protein sequence ID" value="AWR93548.1"/>
    <property type="molecule type" value="Genomic_DNA"/>
</dbReference>
<dbReference type="OrthoDB" id="8919at2157"/>
<dbReference type="SMART" id="SM00116">
    <property type="entry name" value="CBS"/>
    <property type="match status" value="4"/>
</dbReference>
<dbReference type="AlphaFoldDB" id="A0A2U9IC02"/>
<name>A0A2U9IC02_9CREN</name>
<evidence type="ECO:0000256" key="1">
    <source>
        <dbReference type="ARBA" id="ARBA00023122"/>
    </source>
</evidence>
<dbReference type="Gene3D" id="3.30.160.100">
    <property type="entry name" value="Ribosome hibernation promotion factor-like"/>
    <property type="match status" value="1"/>
</dbReference>
<keyword evidence="5" id="KW-0418">Kinase</keyword>
<dbReference type="RefSeq" id="WP_110269432.1">
    <property type="nucleotide sequence ID" value="NZ_CP029289.2"/>
</dbReference>
<dbReference type="CDD" id="cd02205">
    <property type="entry name" value="CBS_pair_SF"/>
    <property type="match status" value="2"/>
</dbReference>
<dbReference type="Gene3D" id="3.10.580.10">
    <property type="entry name" value="CBS-domain"/>
    <property type="match status" value="2"/>
</dbReference>
<evidence type="ECO:0000313" key="6">
    <source>
        <dbReference type="Proteomes" id="UP000248044"/>
    </source>
</evidence>
<protein>
    <submittedName>
        <fullName evidence="5">Histidine kinase</fullName>
    </submittedName>
</protein>
<accession>A0A2U9IC02</accession>
<dbReference type="PANTHER" id="PTHR43080:SF2">
    <property type="entry name" value="CBS DOMAIN-CONTAINING PROTEIN"/>
    <property type="match status" value="1"/>
</dbReference>
<reference evidence="5 6" key="1">
    <citation type="submission" date="2018-05" db="EMBL/GenBank/DDBJ databases">
        <title>Complete Genome Sequences of Extremely Thermoacidophilic, Metal-Mobilizing Type-Strain Members of the Archaeal Family Sulfolobaceae: Acidianus brierleyi DSM-1651T, Acidianus sulfidivorans DSM-18786T, Metallosphaera hakonensis DSM-7519T, and Metallosphaera prunae DSM-10039T.</title>
        <authorList>
            <person name="Counts J.A."/>
            <person name="Kelly R.M."/>
        </authorList>
    </citation>
    <scope>NUCLEOTIDE SEQUENCE [LARGE SCALE GENOMIC DNA]</scope>
    <source>
        <strain evidence="5 6">DSM 1651</strain>
    </source>
</reference>
<feature type="coiled-coil region" evidence="3">
    <location>
        <begin position="346"/>
        <end position="373"/>
    </location>
</feature>
<evidence type="ECO:0000256" key="2">
    <source>
        <dbReference type="PROSITE-ProRule" id="PRU00703"/>
    </source>
</evidence>
<dbReference type="SUPFAM" id="SSF54631">
    <property type="entry name" value="CBS-domain pair"/>
    <property type="match status" value="2"/>
</dbReference>
<dbReference type="PIRSF" id="PIRSF036983">
    <property type="entry name" value="UCP_2CBS_MJ1404"/>
    <property type="match status" value="1"/>
</dbReference>
<keyword evidence="5" id="KW-0808">Transferase</keyword>
<organism evidence="5 6">
    <name type="scientific">Acidianus brierleyi</name>
    <dbReference type="NCBI Taxonomy" id="41673"/>
    <lineage>
        <taxon>Archaea</taxon>
        <taxon>Thermoproteota</taxon>
        <taxon>Thermoprotei</taxon>
        <taxon>Sulfolobales</taxon>
        <taxon>Sulfolobaceae</taxon>
        <taxon>Acidianus</taxon>
    </lineage>
</organism>
<keyword evidence="6" id="KW-1185">Reference proteome</keyword>
<gene>
    <name evidence="5" type="ORF">DFR85_01900</name>
</gene>
<dbReference type="InterPro" id="IPR014651">
    <property type="entry name" value="UCP036983_2CBS_MJ1404"/>
</dbReference>
<sequence>MTLTDLAIEPKVVATINSKLGEILNKMKEENQWVVPVIKDKKLIAMLTDKDLLKRRVSLETRVLSLASPTVSLAENDDFGKVVAKFYTSKARAIPLVNSSRELTGLITRETVLKYLLDSKQIPENKAREFMSSPPITLDISESVARARWEMVKNNVTRLPLLAEKKLEGIVTSRDIVNILYSVGEKKKESILTEEERIMAMPVKEIMVSPVITANGNESLIKVTEKILKNKISGLPILEGDYIAGVLSGIDIISSLQSKYQLTLPLEAKLTSDLKKEEIKAEIDGVLERYLSKLDKLTDIINFRVSFKEEANSQDKTIYKVTVNASTKIGNFIANETDWDPIVAVKKAVEKVEERLIRKLKRIENKKGFKREED</sequence>
<feature type="domain" description="CBS" evidence="4">
    <location>
        <begin position="207"/>
        <end position="264"/>
    </location>
</feature>
<feature type="domain" description="CBS" evidence="4">
    <location>
        <begin position="66"/>
        <end position="124"/>
    </location>
</feature>
<keyword evidence="3" id="KW-0175">Coiled coil</keyword>
<evidence type="ECO:0000259" key="4">
    <source>
        <dbReference type="PROSITE" id="PS51371"/>
    </source>
</evidence>